<comment type="subunit">
    <text evidence="2">Homodimer.</text>
</comment>
<dbReference type="Pfam" id="PF02575">
    <property type="entry name" value="YbaB_DNA_bd"/>
    <property type="match status" value="1"/>
</dbReference>
<dbReference type="EMBL" id="FUXC01000006">
    <property type="protein sequence ID" value="SJZ80469.1"/>
    <property type="molecule type" value="Genomic_DNA"/>
</dbReference>
<keyword evidence="4" id="KW-1185">Reference proteome</keyword>
<dbReference type="SUPFAM" id="SSF82607">
    <property type="entry name" value="YbaB-like"/>
    <property type="match status" value="1"/>
</dbReference>
<evidence type="ECO:0000313" key="4">
    <source>
        <dbReference type="Proteomes" id="UP000190395"/>
    </source>
</evidence>
<evidence type="ECO:0000313" key="3">
    <source>
        <dbReference type="EMBL" id="SJZ80469.1"/>
    </source>
</evidence>
<gene>
    <name evidence="3" type="ORF">SAMN02745152_01278</name>
</gene>
<keyword evidence="2" id="KW-0963">Cytoplasm</keyword>
<accession>A0A1T4NMH6</accession>
<dbReference type="GO" id="GO:0005829">
    <property type="term" value="C:cytosol"/>
    <property type="evidence" value="ECO:0007669"/>
    <property type="project" value="TreeGrafter"/>
</dbReference>
<protein>
    <recommendedName>
        <fullName evidence="2">Nucleoid-associated protein SAMN02745152_01278</fullName>
    </recommendedName>
</protein>
<sequence>MNPFDLMKNLKDLQGTMNQMREDLKNLSVTGSSGGNMVQVTMNGQLEMTAIKIDPIAVDPRDVNMLQDLIVSANHDALEKVQELIKQKAGPLMGGMGL</sequence>
<comment type="function">
    <text evidence="2">Binds to DNA and alters its conformation. May be involved in regulation of gene expression, nucleoid organization and DNA protection.</text>
</comment>
<proteinExistence type="inferred from homology"/>
<dbReference type="GO" id="GO:0043590">
    <property type="term" value="C:bacterial nucleoid"/>
    <property type="evidence" value="ECO:0007669"/>
    <property type="project" value="UniProtKB-UniRule"/>
</dbReference>
<dbReference type="PANTHER" id="PTHR33449">
    <property type="entry name" value="NUCLEOID-ASSOCIATED PROTEIN YBAB"/>
    <property type="match status" value="1"/>
</dbReference>
<dbReference type="PANTHER" id="PTHR33449:SF1">
    <property type="entry name" value="NUCLEOID-ASSOCIATED PROTEIN YBAB"/>
    <property type="match status" value="1"/>
</dbReference>
<dbReference type="NCBIfam" id="TIGR00103">
    <property type="entry name" value="DNA_YbaB_EbfC"/>
    <property type="match status" value="1"/>
</dbReference>
<dbReference type="STRING" id="225004.SAMN02745152_01278"/>
<dbReference type="PIRSF" id="PIRSF004555">
    <property type="entry name" value="UCP004555"/>
    <property type="match status" value="1"/>
</dbReference>
<dbReference type="AlphaFoldDB" id="A0A1T4NMH6"/>
<name>A0A1T4NMH6_9SPIR</name>
<dbReference type="InterPro" id="IPR004401">
    <property type="entry name" value="YbaB/EbfC"/>
</dbReference>
<comment type="subcellular location">
    <subcellularLocation>
        <location evidence="2">Cytoplasm</location>
        <location evidence="2">Nucleoid</location>
    </subcellularLocation>
</comment>
<reference evidence="3 4" key="1">
    <citation type="submission" date="2017-02" db="EMBL/GenBank/DDBJ databases">
        <authorList>
            <person name="Peterson S.W."/>
        </authorList>
    </citation>
    <scope>NUCLEOTIDE SEQUENCE [LARGE SCALE GENOMIC DNA]</scope>
    <source>
        <strain evidence="3 4">ATCC BAA-909</strain>
    </source>
</reference>
<dbReference type="RefSeq" id="WP_078931019.1">
    <property type="nucleotide sequence ID" value="NZ_CAMCOW010000086.1"/>
</dbReference>
<evidence type="ECO:0000256" key="2">
    <source>
        <dbReference type="HAMAP-Rule" id="MF_00274"/>
    </source>
</evidence>
<dbReference type="InterPro" id="IPR036894">
    <property type="entry name" value="YbaB-like_sf"/>
</dbReference>
<keyword evidence="1 2" id="KW-0238">DNA-binding</keyword>
<dbReference type="OrthoDB" id="9795263at2"/>
<organism evidence="3 4">
    <name type="scientific">Treponema berlinense</name>
    <dbReference type="NCBI Taxonomy" id="225004"/>
    <lineage>
        <taxon>Bacteria</taxon>
        <taxon>Pseudomonadati</taxon>
        <taxon>Spirochaetota</taxon>
        <taxon>Spirochaetia</taxon>
        <taxon>Spirochaetales</taxon>
        <taxon>Treponemataceae</taxon>
        <taxon>Treponema</taxon>
    </lineage>
</organism>
<comment type="similarity">
    <text evidence="2">Belongs to the YbaB/EbfC family.</text>
</comment>
<dbReference type="HAMAP" id="MF_00274">
    <property type="entry name" value="DNA_YbaB_EbfC"/>
    <property type="match status" value="1"/>
</dbReference>
<evidence type="ECO:0000256" key="1">
    <source>
        <dbReference type="ARBA" id="ARBA00023125"/>
    </source>
</evidence>
<dbReference type="Gene3D" id="3.30.1310.10">
    <property type="entry name" value="Nucleoid-associated protein YbaB-like domain"/>
    <property type="match status" value="1"/>
</dbReference>
<dbReference type="GO" id="GO:0003677">
    <property type="term" value="F:DNA binding"/>
    <property type="evidence" value="ECO:0007669"/>
    <property type="project" value="UniProtKB-UniRule"/>
</dbReference>
<dbReference type="Proteomes" id="UP000190395">
    <property type="component" value="Unassembled WGS sequence"/>
</dbReference>